<dbReference type="OrthoDB" id="9764501at2"/>
<dbReference type="PANTHER" id="PTHR45846:SF1">
    <property type="entry name" value="TRNA-DIHYDROURIDINE(47) SYNTHASE [NAD(P)(+)]-LIKE"/>
    <property type="match status" value="1"/>
</dbReference>
<dbReference type="KEGG" id="ahel:Q31a_03890"/>
<evidence type="ECO:0000256" key="9">
    <source>
        <dbReference type="ARBA" id="ARBA00023002"/>
    </source>
</evidence>
<keyword evidence="9 12" id="KW-0560">Oxidoreductase</keyword>
<comment type="similarity">
    <text evidence="12">Belongs to the dus family.</text>
</comment>
<evidence type="ECO:0000256" key="8">
    <source>
        <dbReference type="ARBA" id="ARBA00022884"/>
    </source>
</evidence>
<keyword evidence="18" id="KW-1185">Reference proteome</keyword>
<evidence type="ECO:0000313" key="17">
    <source>
        <dbReference type="EMBL" id="QDV22106.1"/>
    </source>
</evidence>
<evidence type="ECO:0000259" key="16">
    <source>
        <dbReference type="Pfam" id="PF01207"/>
    </source>
</evidence>
<keyword evidence="14" id="KW-0547">Nucleotide-binding</keyword>
<comment type="cofactor">
    <cofactor evidence="1 12 14">
        <name>FMN</name>
        <dbReference type="ChEBI" id="CHEBI:58210"/>
    </cofactor>
</comment>
<dbReference type="InterPro" id="IPR024036">
    <property type="entry name" value="tRNA-dHydroUridine_Synthase_C"/>
</dbReference>
<keyword evidence="7" id="KW-0521">NADP</keyword>
<feature type="binding site" evidence="14">
    <location>
        <begin position="54"/>
        <end position="56"/>
    </location>
    <ligand>
        <name>FMN</name>
        <dbReference type="ChEBI" id="CHEBI:58210"/>
    </ligand>
</feature>
<evidence type="ECO:0000256" key="6">
    <source>
        <dbReference type="ARBA" id="ARBA00022694"/>
    </source>
</evidence>
<feature type="domain" description="DUS-like FMN-binding" evidence="16">
    <location>
        <begin position="52"/>
        <end position="363"/>
    </location>
</feature>
<evidence type="ECO:0000256" key="2">
    <source>
        <dbReference type="ARBA" id="ARBA00002790"/>
    </source>
</evidence>
<dbReference type="InterPro" id="IPR018517">
    <property type="entry name" value="tRNA_hU_synthase_CS"/>
</dbReference>
<evidence type="ECO:0000256" key="10">
    <source>
        <dbReference type="ARBA" id="ARBA00048205"/>
    </source>
</evidence>
<dbReference type="Gene3D" id="3.20.20.70">
    <property type="entry name" value="Aldolase class I"/>
    <property type="match status" value="1"/>
</dbReference>
<dbReference type="Proteomes" id="UP000318017">
    <property type="component" value="Chromosome"/>
</dbReference>
<proteinExistence type="inferred from homology"/>
<comment type="function">
    <text evidence="2 12">Catalyzes the synthesis of 5,6-dihydrouridine (D), a modified base found in the D-loop of most tRNAs, via the reduction of the C5-C6 double bond in target uridines.</text>
</comment>
<evidence type="ECO:0000256" key="7">
    <source>
        <dbReference type="ARBA" id="ARBA00022857"/>
    </source>
</evidence>
<keyword evidence="8" id="KW-0694">RNA-binding</keyword>
<dbReference type="PANTHER" id="PTHR45846">
    <property type="entry name" value="TRNA-DIHYDROURIDINE(47) SYNTHASE [NAD(P)(+)]-LIKE"/>
    <property type="match status" value="1"/>
</dbReference>
<evidence type="ECO:0000256" key="5">
    <source>
        <dbReference type="ARBA" id="ARBA00022643"/>
    </source>
</evidence>
<name>A0A518G0K6_9BACT</name>
<dbReference type="EC" id="1.3.1.-" evidence="12"/>
<keyword evidence="6 12" id="KW-0819">tRNA processing</keyword>
<dbReference type="InterPro" id="IPR035587">
    <property type="entry name" value="DUS-like_FMN-bd"/>
</dbReference>
<keyword evidence="3" id="KW-0820">tRNA-binding</keyword>
<comment type="catalytic activity">
    <reaction evidence="11">
        <text>a 5,6-dihydrouridine in tRNA + NAD(+) = a uridine in tRNA + NADH + H(+)</text>
        <dbReference type="Rhea" id="RHEA:54452"/>
        <dbReference type="Rhea" id="RHEA-COMP:13339"/>
        <dbReference type="Rhea" id="RHEA-COMP:13887"/>
        <dbReference type="ChEBI" id="CHEBI:15378"/>
        <dbReference type="ChEBI" id="CHEBI:57540"/>
        <dbReference type="ChEBI" id="CHEBI:57945"/>
        <dbReference type="ChEBI" id="CHEBI:65315"/>
        <dbReference type="ChEBI" id="CHEBI:74443"/>
    </reaction>
</comment>
<sequence>MVNRSTLNISRESSPVRSDLERAAAEAESVTQPLVVPPLRIGPLVIDPPILQAPMAGFTNYAYRQVVREYGGVGLQATEMVNARGFVWLDEHEAEHPDRLWGVREEARPLAVQIWDNDPETMAKVGRRLAEEYQVSVVDINFGCPVKQVTQRAHSGSYLLRDPQRMHEIISQLVRACAPTPVTAKIRLGCTRKSANAKEIAKVVEEAGASALTVHGRTAEDYFKGSADWEQIAEIKQHLVHIPLIGNGDLDSAEKVVFAFRNYQVDGVMIARAALGRPWLFAQSAAALRGEPIPPEPTLAEQKECMLRHFKLVVERFGVQQGTHLMRKFACCYAQGRRGARMFRTKVAHVESPEAFYEAVETAFPTDDEPPKQESNAVEPGASS</sequence>
<comment type="catalytic activity">
    <reaction evidence="10">
        <text>a 5,6-dihydrouridine in tRNA + NADP(+) = a uridine in tRNA + NADPH + H(+)</text>
        <dbReference type="Rhea" id="RHEA:23624"/>
        <dbReference type="Rhea" id="RHEA-COMP:13339"/>
        <dbReference type="Rhea" id="RHEA-COMP:13887"/>
        <dbReference type="ChEBI" id="CHEBI:15378"/>
        <dbReference type="ChEBI" id="CHEBI:57783"/>
        <dbReference type="ChEBI" id="CHEBI:58349"/>
        <dbReference type="ChEBI" id="CHEBI:65315"/>
        <dbReference type="ChEBI" id="CHEBI:74443"/>
    </reaction>
</comment>
<keyword evidence="5 12" id="KW-0288">FMN</keyword>
<reference evidence="17 18" key="1">
    <citation type="submission" date="2019-02" db="EMBL/GenBank/DDBJ databases">
        <title>Deep-cultivation of Planctomycetes and their phenomic and genomic characterization uncovers novel biology.</title>
        <authorList>
            <person name="Wiegand S."/>
            <person name="Jogler M."/>
            <person name="Boedeker C."/>
            <person name="Pinto D."/>
            <person name="Vollmers J."/>
            <person name="Rivas-Marin E."/>
            <person name="Kohn T."/>
            <person name="Peeters S.H."/>
            <person name="Heuer A."/>
            <person name="Rast P."/>
            <person name="Oberbeckmann S."/>
            <person name="Bunk B."/>
            <person name="Jeske O."/>
            <person name="Meyerdierks A."/>
            <person name="Storesund J.E."/>
            <person name="Kallscheuer N."/>
            <person name="Luecker S."/>
            <person name="Lage O.M."/>
            <person name="Pohl T."/>
            <person name="Merkel B.J."/>
            <person name="Hornburger P."/>
            <person name="Mueller R.-W."/>
            <person name="Bruemmer F."/>
            <person name="Labrenz M."/>
            <person name="Spormann A.M."/>
            <person name="Op den Camp H."/>
            <person name="Overmann J."/>
            <person name="Amann R."/>
            <person name="Jetten M.S.M."/>
            <person name="Mascher T."/>
            <person name="Medema M.H."/>
            <person name="Devos D.P."/>
            <person name="Kaster A.-K."/>
            <person name="Ovreas L."/>
            <person name="Rohde M."/>
            <person name="Galperin M.Y."/>
            <person name="Jogler C."/>
        </authorList>
    </citation>
    <scope>NUCLEOTIDE SEQUENCE [LARGE SCALE GENOMIC DNA]</scope>
    <source>
        <strain evidence="17 18">Q31a</strain>
    </source>
</reference>
<dbReference type="PROSITE" id="PS01136">
    <property type="entry name" value="UPF0034"/>
    <property type="match status" value="1"/>
</dbReference>
<feature type="binding site" evidence="14">
    <location>
        <position position="185"/>
    </location>
    <ligand>
        <name>FMN</name>
        <dbReference type="ChEBI" id="CHEBI:58210"/>
    </ligand>
</feature>
<evidence type="ECO:0000256" key="14">
    <source>
        <dbReference type="PIRSR" id="PIRSR006621-2"/>
    </source>
</evidence>
<dbReference type="Gene3D" id="1.10.1200.80">
    <property type="entry name" value="Putative flavin oxidoreducatase, domain 2"/>
    <property type="match status" value="1"/>
</dbReference>
<evidence type="ECO:0000256" key="13">
    <source>
        <dbReference type="PIRSR" id="PIRSR006621-1"/>
    </source>
</evidence>
<evidence type="ECO:0000256" key="1">
    <source>
        <dbReference type="ARBA" id="ARBA00001917"/>
    </source>
</evidence>
<feature type="binding site" evidence="14">
    <location>
        <begin position="271"/>
        <end position="272"/>
    </location>
    <ligand>
        <name>FMN</name>
        <dbReference type="ChEBI" id="CHEBI:58210"/>
    </ligand>
</feature>
<evidence type="ECO:0000256" key="4">
    <source>
        <dbReference type="ARBA" id="ARBA00022630"/>
    </source>
</evidence>
<keyword evidence="4 12" id="KW-0285">Flavoprotein</keyword>
<dbReference type="RefSeq" id="WP_145073131.1">
    <property type="nucleotide sequence ID" value="NZ_CP036298.1"/>
</dbReference>
<dbReference type="EMBL" id="CP036298">
    <property type="protein sequence ID" value="QDV22106.1"/>
    <property type="molecule type" value="Genomic_DNA"/>
</dbReference>
<gene>
    <name evidence="17" type="primary">dus_1</name>
    <name evidence="17" type="ORF">Q31a_03890</name>
</gene>
<protein>
    <recommendedName>
        <fullName evidence="12">tRNA-dihydrouridine synthase</fullName>
        <ecNumber evidence="12">1.3.1.-</ecNumber>
    </recommendedName>
</protein>
<evidence type="ECO:0000256" key="3">
    <source>
        <dbReference type="ARBA" id="ARBA00022555"/>
    </source>
</evidence>
<organism evidence="17 18">
    <name type="scientific">Aureliella helgolandensis</name>
    <dbReference type="NCBI Taxonomy" id="2527968"/>
    <lineage>
        <taxon>Bacteria</taxon>
        <taxon>Pseudomonadati</taxon>
        <taxon>Planctomycetota</taxon>
        <taxon>Planctomycetia</taxon>
        <taxon>Pirellulales</taxon>
        <taxon>Pirellulaceae</taxon>
        <taxon>Aureliella</taxon>
    </lineage>
</organism>
<dbReference type="PIRSF" id="PIRSF006621">
    <property type="entry name" value="Dus"/>
    <property type="match status" value="1"/>
</dbReference>
<feature type="binding site" evidence="14">
    <location>
        <position position="113"/>
    </location>
    <ligand>
        <name>FMN</name>
        <dbReference type="ChEBI" id="CHEBI:58210"/>
    </ligand>
</feature>
<feature type="binding site" evidence="14">
    <location>
        <position position="215"/>
    </location>
    <ligand>
        <name>FMN</name>
        <dbReference type="ChEBI" id="CHEBI:58210"/>
    </ligand>
</feature>
<feature type="active site" description="Proton donor" evidence="13">
    <location>
        <position position="144"/>
    </location>
</feature>
<dbReference type="NCBIfam" id="TIGR00737">
    <property type="entry name" value="nifR3_yhdG"/>
    <property type="match status" value="1"/>
</dbReference>
<dbReference type="GO" id="GO:0017150">
    <property type="term" value="F:tRNA dihydrouridine synthase activity"/>
    <property type="evidence" value="ECO:0007669"/>
    <property type="project" value="InterPro"/>
</dbReference>
<evidence type="ECO:0000313" key="18">
    <source>
        <dbReference type="Proteomes" id="UP000318017"/>
    </source>
</evidence>
<accession>A0A518G0K6</accession>
<dbReference type="AlphaFoldDB" id="A0A518G0K6"/>
<dbReference type="Pfam" id="PF01207">
    <property type="entry name" value="Dus"/>
    <property type="match status" value="1"/>
</dbReference>
<dbReference type="InterPro" id="IPR013785">
    <property type="entry name" value="Aldolase_TIM"/>
</dbReference>
<dbReference type="GO" id="GO:0050660">
    <property type="term" value="F:flavin adenine dinucleotide binding"/>
    <property type="evidence" value="ECO:0007669"/>
    <property type="project" value="InterPro"/>
</dbReference>
<evidence type="ECO:0000256" key="12">
    <source>
        <dbReference type="PIRNR" id="PIRNR006621"/>
    </source>
</evidence>
<dbReference type="SUPFAM" id="SSF51395">
    <property type="entry name" value="FMN-linked oxidoreductases"/>
    <property type="match status" value="1"/>
</dbReference>
<dbReference type="GO" id="GO:0000049">
    <property type="term" value="F:tRNA binding"/>
    <property type="evidence" value="ECO:0007669"/>
    <property type="project" value="UniProtKB-KW"/>
</dbReference>
<evidence type="ECO:0000256" key="11">
    <source>
        <dbReference type="ARBA" id="ARBA00048802"/>
    </source>
</evidence>
<evidence type="ECO:0000256" key="15">
    <source>
        <dbReference type="SAM" id="MobiDB-lite"/>
    </source>
</evidence>
<dbReference type="InterPro" id="IPR004652">
    <property type="entry name" value="DusB-like"/>
</dbReference>
<dbReference type="CDD" id="cd02801">
    <property type="entry name" value="DUS_like_FMN"/>
    <property type="match status" value="1"/>
</dbReference>
<feature type="region of interest" description="Disordered" evidence="15">
    <location>
        <begin position="362"/>
        <end position="384"/>
    </location>
</feature>
<dbReference type="InterPro" id="IPR001269">
    <property type="entry name" value="DUS_fam"/>
</dbReference>